<reference evidence="6 7" key="1">
    <citation type="submission" date="2023-11" db="EMBL/GenBank/DDBJ databases">
        <title>Dfirmibasis_genome.</title>
        <authorList>
            <person name="Edelbroek B."/>
            <person name="Kjellin J."/>
            <person name="Jerlstrom-Hultqvist J."/>
            <person name="Soderbom F."/>
        </authorList>
    </citation>
    <scope>NUCLEOTIDE SEQUENCE [LARGE SCALE GENOMIC DNA]</scope>
    <source>
        <strain evidence="6 7">TNS-C-14</strain>
    </source>
</reference>
<dbReference type="Proteomes" id="UP001344447">
    <property type="component" value="Unassembled WGS sequence"/>
</dbReference>
<dbReference type="AlphaFoldDB" id="A0AAN7TMV3"/>
<evidence type="ECO:0008006" key="8">
    <source>
        <dbReference type="Google" id="ProtNLM"/>
    </source>
</evidence>
<evidence type="ECO:0000256" key="3">
    <source>
        <dbReference type="ARBA" id="ARBA00022989"/>
    </source>
</evidence>
<dbReference type="PANTHER" id="PTHR43461">
    <property type="entry name" value="TRANSMEMBRANE PROTEIN 256"/>
    <property type="match status" value="1"/>
</dbReference>
<dbReference type="GO" id="GO:0016020">
    <property type="term" value="C:membrane"/>
    <property type="evidence" value="ECO:0007669"/>
    <property type="project" value="UniProtKB-SubCell"/>
</dbReference>
<evidence type="ECO:0000256" key="5">
    <source>
        <dbReference type="SAM" id="Phobius"/>
    </source>
</evidence>
<evidence type="ECO:0000313" key="7">
    <source>
        <dbReference type="Proteomes" id="UP001344447"/>
    </source>
</evidence>
<gene>
    <name evidence="6" type="ORF">RB653_006933</name>
</gene>
<evidence type="ECO:0000313" key="6">
    <source>
        <dbReference type="EMBL" id="KAK5575799.1"/>
    </source>
</evidence>
<proteinExistence type="predicted"/>
<sequence length="120" mass="13265">MNELWWKIGGISACTAIIASAYGGHGLKKKVTDLARQDYWKTASQYHLYHSIALFLVPFSTQQNIVGSMFLSGIFLFSGSLYNLSLTNRKIGLSPIGGVLFMAGWVVLGMTLDKSLFLRN</sequence>
<feature type="transmembrane region" description="Helical" evidence="5">
    <location>
        <begin position="65"/>
        <end position="84"/>
    </location>
</feature>
<dbReference type="Pfam" id="PF04241">
    <property type="entry name" value="DUF423"/>
    <property type="match status" value="1"/>
</dbReference>
<feature type="transmembrane region" description="Helical" evidence="5">
    <location>
        <begin position="91"/>
        <end position="112"/>
    </location>
</feature>
<keyword evidence="3 5" id="KW-1133">Transmembrane helix</keyword>
<keyword evidence="7" id="KW-1185">Reference proteome</keyword>
<comment type="caution">
    <text evidence="6">The sequence shown here is derived from an EMBL/GenBank/DDBJ whole genome shotgun (WGS) entry which is preliminary data.</text>
</comment>
<evidence type="ECO:0000256" key="1">
    <source>
        <dbReference type="ARBA" id="ARBA00004141"/>
    </source>
</evidence>
<keyword evidence="2 5" id="KW-0812">Transmembrane</keyword>
<protein>
    <recommendedName>
        <fullName evidence="8">DUF423-domain-containing protein</fullName>
    </recommendedName>
</protein>
<evidence type="ECO:0000256" key="4">
    <source>
        <dbReference type="ARBA" id="ARBA00023136"/>
    </source>
</evidence>
<dbReference type="InterPro" id="IPR006696">
    <property type="entry name" value="DUF423"/>
</dbReference>
<name>A0AAN7TMV3_9MYCE</name>
<organism evidence="6 7">
    <name type="scientific">Dictyostelium firmibasis</name>
    <dbReference type="NCBI Taxonomy" id="79012"/>
    <lineage>
        <taxon>Eukaryota</taxon>
        <taxon>Amoebozoa</taxon>
        <taxon>Evosea</taxon>
        <taxon>Eumycetozoa</taxon>
        <taxon>Dictyostelia</taxon>
        <taxon>Dictyosteliales</taxon>
        <taxon>Dictyosteliaceae</taxon>
        <taxon>Dictyostelium</taxon>
    </lineage>
</organism>
<evidence type="ECO:0000256" key="2">
    <source>
        <dbReference type="ARBA" id="ARBA00022692"/>
    </source>
</evidence>
<comment type="subcellular location">
    <subcellularLocation>
        <location evidence="1">Membrane</location>
        <topology evidence="1">Multi-pass membrane protein</topology>
    </subcellularLocation>
</comment>
<feature type="transmembrane region" description="Helical" evidence="5">
    <location>
        <begin position="6"/>
        <end position="27"/>
    </location>
</feature>
<keyword evidence="4 5" id="KW-0472">Membrane</keyword>
<accession>A0AAN7TMV3</accession>
<dbReference type="PANTHER" id="PTHR43461:SF1">
    <property type="entry name" value="TRANSMEMBRANE PROTEIN 256"/>
    <property type="match status" value="1"/>
</dbReference>
<dbReference type="EMBL" id="JAVFKY010000005">
    <property type="protein sequence ID" value="KAK5575799.1"/>
    <property type="molecule type" value="Genomic_DNA"/>
</dbReference>